<evidence type="ECO:0008006" key="4">
    <source>
        <dbReference type="Google" id="ProtNLM"/>
    </source>
</evidence>
<organism evidence="2 3">
    <name type="scientific">Kwoniella dendrophila CBS 6074</name>
    <dbReference type="NCBI Taxonomy" id="1295534"/>
    <lineage>
        <taxon>Eukaryota</taxon>
        <taxon>Fungi</taxon>
        <taxon>Dikarya</taxon>
        <taxon>Basidiomycota</taxon>
        <taxon>Agaricomycotina</taxon>
        <taxon>Tremellomycetes</taxon>
        <taxon>Tremellales</taxon>
        <taxon>Cryptococcaceae</taxon>
        <taxon>Kwoniella</taxon>
    </lineage>
</organism>
<accession>A0AAX4JTD5</accession>
<dbReference type="AlphaFoldDB" id="A0AAX4JTD5"/>
<gene>
    <name evidence="2" type="ORF">L201_003603</name>
</gene>
<evidence type="ECO:0000256" key="1">
    <source>
        <dbReference type="SAM" id="MobiDB-lite"/>
    </source>
</evidence>
<name>A0AAX4JTD5_9TREE</name>
<evidence type="ECO:0000313" key="2">
    <source>
        <dbReference type="EMBL" id="WWC88690.1"/>
    </source>
</evidence>
<dbReference type="EMBL" id="CP144101">
    <property type="protein sequence ID" value="WWC88690.1"/>
    <property type="molecule type" value="Genomic_DNA"/>
</dbReference>
<dbReference type="PANTHER" id="PTHR33050:SF7">
    <property type="entry name" value="RIBONUCLEASE H"/>
    <property type="match status" value="1"/>
</dbReference>
<protein>
    <recommendedName>
        <fullName evidence="4">RNase H type-1 domain-containing protein</fullName>
    </recommendedName>
</protein>
<dbReference type="GeneID" id="91094273"/>
<keyword evidence="3" id="KW-1185">Reference proteome</keyword>
<sequence>MTKLSSSFSYKVIKKYDEILRFLSSKIYIYNRFEIWSDASGKGYGGHLGPQKKPFDVWKDKHEYLTKSGKGSTEYIEAKALLLSLEKWKNQLKGKKVWCYIDNYQVYQTLKRKYSPSTSPISFKKLYFTSNIINYPIFLSNNLSMTPSYLTSYSTIPNKQLMSFNNNNISKNNRSKVNIKCPEVKATFDEIDNLITLNEITLKARWVWGKDNFLADKLSRLGNGNGKGTLTPHVVNLLKMNSDIEEKQQQNTQISDNGVPEGGEIGLSISNGNDTRVA</sequence>
<feature type="compositionally biased region" description="Polar residues" evidence="1">
    <location>
        <begin position="268"/>
        <end position="278"/>
    </location>
</feature>
<dbReference type="PANTHER" id="PTHR33050">
    <property type="entry name" value="REVERSE TRANSCRIPTASE DOMAIN-CONTAINING PROTEIN"/>
    <property type="match status" value="1"/>
</dbReference>
<dbReference type="Proteomes" id="UP001355207">
    <property type="component" value="Chromosome 4"/>
</dbReference>
<proteinExistence type="predicted"/>
<dbReference type="RefSeq" id="XP_066075453.1">
    <property type="nucleotide sequence ID" value="XM_066219356.1"/>
</dbReference>
<feature type="region of interest" description="Disordered" evidence="1">
    <location>
        <begin position="246"/>
        <end position="278"/>
    </location>
</feature>
<reference evidence="2 3" key="1">
    <citation type="submission" date="2024-01" db="EMBL/GenBank/DDBJ databases">
        <title>Comparative genomics of Cryptococcus and Kwoniella reveals pathogenesis evolution and contrasting modes of karyotype evolution via chromosome fusion or intercentromeric recombination.</title>
        <authorList>
            <person name="Coelho M.A."/>
            <person name="David-Palma M."/>
            <person name="Shea T."/>
            <person name="Bowers K."/>
            <person name="McGinley-Smith S."/>
            <person name="Mohammad A.W."/>
            <person name="Gnirke A."/>
            <person name="Yurkov A.M."/>
            <person name="Nowrousian M."/>
            <person name="Sun S."/>
            <person name="Cuomo C.A."/>
            <person name="Heitman J."/>
        </authorList>
    </citation>
    <scope>NUCLEOTIDE SEQUENCE [LARGE SCALE GENOMIC DNA]</scope>
    <source>
        <strain evidence="2 3">CBS 6074</strain>
    </source>
</reference>
<evidence type="ECO:0000313" key="3">
    <source>
        <dbReference type="Proteomes" id="UP001355207"/>
    </source>
</evidence>
<dbReference type="InterPro" id="IPR052055">
    <property type="entry name" value="Hepadnavirus_pol/RT"/>
</dbReference>